<dbReference type="RefSeq" id="WP_069312890.1">
    <property type="nucleotide sequence ID" value="NZ_MDTU01000001.1"/>
</dbReference>
<name>A0ABX3A2K1_9GAMM</name>
<gene>
    <name evidence="2" type="ORF">BGC07_09405</name>
</gene>
<dbReference type="Proteomes" id="UP000094329">
    <property type="component" value="Unassembled WGS sequence"/>
</dbReference>
<feature type="transmembrane region" description="Helical" evidence="1">
    <location>
        <begin position="7"/>
        <end position="24"/>
    </location>
</feature>
<keyword evidence="1" id="KW-0472">Membrane</keyword>
<keyword evidence="1" id="KW-0812">Transmembrane</keyword>
<keyword evidence="3" id="KW-1185">Reference proteome</keyword>
<protein>
    <recommendedName>
        <fullName evidence="4">Solute-binding protein family 3/N-terminal domain-containing protein</fullName>
    </recommendedName>
</protein>
<reference evidence="2 3" key="1">
    <citation type="submission" date="2016-08" db="EMBL/GenBank/DDBJ databases">
        <title>Draft genome sequence of Candidatus Piscirickettsia litoralis, from seawater.</title>
        <authorList>
            <person name="Wan X."/>
            <person name="Lee A.J."/>
            <person name="Hou S."/>
            <person name="Donachie S.P."/>
        </authorList>
    </citation>
    <scope>NUCLEOTIDE SEQUENCE [LARGE SCALE GENOMIC DNA]</scope>
    <source>
        <strain evidence="2 3">Y2</strain>
    </source>
</reference>
<organism evidence="2 3">
    <name type="scientific">Piscirickettsia litoralis</name>
    <dbReference type="NCBI Taxonomy" id="1891921"/>
    <lineage>
        <taxon>Bacteria</taxon>
        <taxon>Pseudomonadati</taxon>
        <taxon>Pseudomonadota</taxon>
        <taxon>Gammaproteobacteria</taxon>
        <taxon>Thiotrichales</taxon>
        <taxon>Piscirickettsiaceae</taxon>
        <taxon>Piscirickettsia</taxon>
    </lineage>
</organism>
<comment type="caution">
    <text evidence="2">The sequence shown here is derived from an EMBL/GenBank/DDBJ whole genome shotgun (WGS) entry which is preliminary data.</text>
</comment>
<evidence type="ECO:0008006" key="4">
    <source>
        <dbReference type="Google" id="ProtNLM"/>
    </source>
</evidence>
<evidence type="ECO:0000256" key="1">
    <source>
        <dbReference type="SAM" id="Phobius"/>
    </source>
</evidence>
<dbReference type="SUPFAM" id="SSF53850">
    <property type="entry name" value="Periplasmic binding protein-like II"/>
    <property type="match status" value="1"/>
</dbReference>
<sequence>MMKSLKSLIMVYIFINLAIIFNLICSSTIQAKLLNFTTGQFPPYSTGSTDNPQGPMHDVILATCTQMRQDCFFHFVPWNFSVIMTQNNQATGIFPMVKNASSKNWLKFSKPIIKSEFGFFIRKQSINTRSYHALKKFHLATTGPGELMRQLVILSKEIPNSTLYIDQNIENSFKRFNQNNFKNYAVLADRATGEHLIKVLKLKDIHYAFKVDNIEYGVGFPKKSVKAAMIGQFNASLTTVLNDQEFTKQVENKYGVLLARKK</sequence>
<evidence type="ECO:0000313" key="2">
    <source>
        <dbReference type="EMBL" id="ODN43092.1"/>
    </source>
</evidence>
<keyword evidence="1" id="KW-1133">Transmembrane helix</keyword>
<accession>A0ABX3A2K1</accession>
<evidence type="ECO:0000313" key="3">
    <source>
        <dbReference type="Proteomes" id="UP000094329"/>
    </source>
</evidence>
<dbReference type="Gene3D" id="3.40.190.10">
    <property type="entry name" value="Periplasmic binding protein-like II"/>
    <property type="match status" value="2"/>
</dbReference>
<proteinExistence type="predicted"/>
<dbReference type="EMBL" id="MDTU01000001">
    <property type="protein sequence ID" value="ODN43092.1"/>
    <property type="molecule type" value="Genomic_DNA"/>
</dbReference>